<keyword evidence="3" id="KW-0378">Hydrolase</keyword>
<dbReference type="Pfam" id="PF13180">
    <property type="entry name" value="PDZ_2"/>
    <property type="match status" value="1"/>
</dbReference>
<dbReference type="GO" id="GO:0004252">
    <property type="term" value="F:serine-type endopeptidase activity"/>
    <property type="evidence" value="ECO:0007669"/>
    <property type="project" value="InterPro"/>
</dbReference>
<gene>
    <name evidence="6" type="ORF">PLANPX_5006</name>
</gene>
<evidence type="ECO:0000256" key="4">
    <source>
        <dbReference type="SAM" id="SignalP"/>
    </source>
</evidence>
<evidence type="ECO:0000313" key="7">
    <source>
        <dbReference type="Proteomes" id="UP000326837"/>
    </source>
</evidence>
<feature type="chain" id="PRO_5025057815" description="PDZ domain-containing protein" evidence="4">
    <location>
        <begin position="25"/>
        <end position="341"/>
    </location>
</feature>
<keyword evidence="2" id="KW-0645">Protease</keyword>
<evidence type="ECO:0000256" key="3">
    <source>
        <dbReference type="ARBA" id="ARBA00022801"/>
    </source>
</evidence>
<dbReference type="Pfam" id="PF13365">
    <property type="entry name" value="Trypsin_2"/>
    <property type="match status" value="1"/>
</dbReference>
<dbReference type="GO" id="GO:0006508">
    <property type="term" value="P:proteolysis"/>
    <property type="evidence" value="ECO:0007669"/>
    <property type="project" value="UniProtKB-KW"/>
</dbReference>
<dbReference type="EMBL" id="AP021861">
    <property type="protein sequence ID" value="BBO35394.1"/>
    <property type="molecule type" value="Genomic_DNA"/>
</dbReference>
<evidence type="ECO:0000313" key="6">
    <source>
        <dbReference type="EMBL" id="BBO35394.1"/>
    </source>
</evidence>
<dbReference type="Gene3D" id="2.40.10.120">
    <property type="match status" value="1"/>
</dbReference>
<dbReference type="PROSITE" id="PS50106">
    <property type="entry name" value="PDZ"/>
    <property type="match status" value="1"/>
</dbReference>
<reference evidence="7" key="1">
    <citation type="submission" date="2019-10" db="EMBL/GenBank/DDBJ databases">
        <title>Lacipirellula parvula gen. nov., sp. nov., representing a lineage of planctomycetes widespread in freshwater anoxic habitats, and description of the family Lacipirellulaceae.</title>
        <authorList>
            <person name="Dedysh S.N."/>
            <person name="Kulichevskaya I.S."/>
            <person name="Beletsky A.V."/>
            <person name="Rakitin A.L."/>
            <person name="Mardanov A.V."/>
            <person name="Ivanova A.A."/>
            <person name="Saltykova V.X."/>
            <person name="Rijpstra W.I.C."/>
            <person name="Sinninghe Damste J.S."/>
            <person name="Ravin N.V."/>
        </authorList>
    </citation>
    <scope>NUCLEOTIDE SEQUENCE [LARGE SCALE GENOMIC DNA]</scope>
    <source>
        <strain evidence="7">PX69</strain>
    </source>
</reference>
<accession>A0A5K7XET7</accession>
<dbReference type="AlphaFoldDB" id="A0A5K7XET7"/>
<feature type="domain" description="PDZ" evidence="5">
    <location>
        <begin position="260"/>
        <end position="328"/>
    </location>
</feature>
<dbReference type="Proteomes" id="UP000326837">
    <property type="component" value="Chromosome"/>
</dbReference>
<organism evidence="6 7">
    <name type="scientific">Lacipirellula parvula</name>
    <dbReference type="NCBI Taxonomy" id="2650471"/>
    <lineage>
        <taxon>Bacteria</taxon>
        <taxon>Pseudomonadati</taxon>
        <taxon>Planctomycetota</taxon>
        <taxon>Planctomycetia</taxon>
        <taxon>Pirellulales</taxon>
        <taxon>Lacipirellulaceae</taxon>
        <taxon>Lacipirellula</taxon>
    </lineage>
</organism>
<dbReference type="Gene3D" id="2.30.42.10">
    <property type="match status" value="1"/>
</dbReference>
<dbReference type="SUPFAM" id="SSF50156">
    <property type="entry name" value="PDZ domain-like"/>
    <property type="match status" value="1"/>
</dbReference>
<evidence type="ECO:0000259" key="5">
    <source>
        <dbReference type="PROSITE" id="PS50106"/>
    </source>
</evidence>
<dbReference type="InterPro" id="IPR001478">
    <property type="entry name" value="PDZ"/>
</dbReference>
<proteinExistence type="inferred from homology"/>
<name>A0A5K7XET7_9BACT</name>
<dbReference type="InterPro" id="IPR009003">
    <property type="entry name" value="Peptidase_S1_PA"/>
</dbReference>
<comment type="similarity">
    <text evidence="1">Belongs to the peptidase S1C family.</text>
</comment>
<dbReference type="RefSeq" id="WP_172992239.1">
    <property type="nucleotide sequence ID" value="NZ_AP021861.1"/>
</dbReference>
<keyword evidence="7" id="KW-1185">Reference proteome</keyword>
<dbReference type="PANTHER" id="PTHR22939">
    <property type="entry name" value="SERINE PROTEASE FAMILY S1C HTRA-RELATED"/>
    <property type="match status" value="1"/>
</dbReference>
<dbReference type="InterPro" id="IPR001940">
    <property type="entry name" value="Peptidase_S1C"/>
</dbReference>
<dbReference type="InterPro" id="IPR036034">
    <property type="entry name" value="PDZ_sf"/>
</dbReference>
<keyword evidence="4" id="KW-0732">Signal</keyword>
<evidence type="ECO:0000256" key="1">
    <source>
        <dbReference type="ARBA" id="ARBA00010541"/>
    </source>
</evidence>
<evidence type="ECO:0000256" key="2">
    <source>
        <dbReference type="ARBA" id="ARBA00022670"/>
    </source>
</evidence>
<dbReference type="SMART" id="SM00228">
    <property type="entry name" value="PDZ"/>
    <property type="match status" value="1"/>
</dbReference>
<dbReference type="KEGG" id="lpav:PLANPX_5006"/>
<dbReference type="PRINTS" id="PR00834">
    <property type="entry name" value="PROTEASES2C"/>
</dbReference>
<dbReference type="PANTHER" id="PTHR22939:SF129">
    <property type="entry name" value="SERINE PROTEASE HTRA2, MITOCHONDRIAL"/>
    <property type="match status" value="1"/>
</dbReference>
<protein>
    <recommendedName>
        <fullName evidence="5">PDZ domain-containing protein</fullName>
    </recommendedName>
</protein>
<feature type="signal peptide" evidence="4">
    <location>
        <begin position="1"/>
        <end position="24"/>
    </location>
</feature>
<dbReference type="SUPFAM" id="SSF50494">
    <property type="entry name" value="Trypsin-like serine proteases"/>
    <property type="match status" value="1"/>
</dbReference>
<sequence length="341" mass="36134">MKRFPFVRSLLSLVLSAVVVQPLAAQTASPVSLEPTADTAKVLAARAPTNAAELKLIQDQLLKVIDRVMPATVAVEIRGAAGSGVIVNKEGLVLTAAHVVGRAGRRGWVQLPDGRRLRGTSLGANHEVDAGMMQIDEPPDDLPFIPVSTGPALDPGQWVVTIGQPGGIVKDRAPPVRFGRVLFRDEGLLCTDCELVGGDSGGPLFDMKGEVVGIHSSIGPMVTHNFHVPVTCFNKDWDRLAKGDVWGGHYDDDPNARPLLGVRGSAEAGTCVITAIFPGLPAEGAGVKVGDVITAVDGRPINTFDELQRIVFHKNPGDRLKLEIDRAGKTLEISVRLGGDE</sequence>